<feature type="transmembrane region" description="Helical" evidence="1">
    <location>
        <begin position="130"/>
        <end position="150"/>
    </location>
</feature>
<dbReference type="EMBL" id="JBHSMR010000005">
    <property type="protein sequence ID" value="MFC5477201.1"/>
    <property type="molecule type" value="Genomic_DNA"/>
</dbReference>
<proteinExistence type="predicted"/>
<protein>
    <submittedName>
        <fullName evidence="2">Uncharacterized protein</fullName>
    </submittedName>
</protein>
<comment type="caution">
    <text evidence="2">The sequence shown here is derived from an EMBL/GenBank/DDBJ whole genome shotgun (WGS) entry which is preliminary data.</text>
</comment>
<name>A0ABW0MJZ3_9BURK</name>
<dbReference type="Proteomes" id="UP001596101">
    <property type="component" value="Unassembled WGS sequence"/>
</dbReference>
<keyword evidence="1" id="KW-0812">Transmembrane</keyword>
<organism evidence="2 3">
    <name type="scientific">Massilia suwonensis</name>
    <dbReference type="NCBI Taxonomy" id="648895"/>
    <lineage>
        <taxon>Bacteria</taxon>
        <taxon>Pseudomonadati</taxon>
        <taxon>Pseudomonadota</taxon>
        <taxon>Betaproteobacteria</taxon>
        <taxon>Burkholderiales</taxon>
        <taxon>Oxalobacteraceae</taxon>
        <taxon>Telluria group</taxon>
        <taxon>Massilia</taxon>
    </lineage>
</organism>
<evidence type="ECO:0000256" key="1">
    <source>
        <dbReference type="SAM" id="Phobius"/>
    </source>
</evidence>
<keyword evidence="1" id="KW-1133">Transmembrane helix</keyword>
<reference evidence="3" key="1">
    <citation type="journal article" date="2019" name="Int. J. Syst. Evol. Microbiol.">
        <title>The Global Catalogue of Microorganisms (GCM) 10K type strain sequencing project: providing services to taxonomists for standard genome sequencing and annotation.</title>
        <authorList>
            <consortium name="The Broad Institute Genomics Platform"/>
            <consortium name="The Broad Institute Genome Sequencing Center for Infectious Disease"/>
            <person name="Wu L."/>
            <person name="Ma J."/>
        </authorList>
    </citation>
    <scope>NUCLEOTIDE SEQUENCE [LARGE SCALE GENOMIC DNA]</scope>
    <source>
        <strain evidence="3">CCUG 43111</strain>
    </source>
</reference>
<sequence length="192" mass="20681">MTTSSERKALSVELYEMTGDAIPESDPIITGALFFSYKLCQASRLAEDQIREAGRLAAQEVREAASAISSAAKEAQASAEASSQTAATLSKRADGERLLLLKAIDSQTAHFVKLTAKAQFSSDGIRYVPIWHVLVGAIAGAVALVFAWLIGVEQATVRAEEAAVGRAFARVLPTLEPKVRKQLMERLKRPLP</sequence>
<dbReference type="RefSeq" id="WP_379751835.1">
    <property type="nucleotide sequence ID" value="NZ_JBHSMR010000005.1"/>
</dbReference>
<accession>A0ABW0MJZ3</accession>
<evidence type="ECO:0000313" key="2">
    <source>
        <dbReference type="EMBL" id="MFC5477201.1"/>
    </source>
</evidence>
<keyword evidence="3" id="KW-1185">Reference proteome</keyword>
<evidence type="ECO:0000313" key="3">
    <source>
        <dbReference type="Proteomes" id="UP001596101"/>
    </source>
</evidence>
<gene>
    <name evidence="2" type="ORF">ACFPQ5_03300</name>
</gene>
<keyword evidence="1" id="KW-0472">Membrane</keyword>